<dbReference type="KEGG" id="rsin:B6N60_00204"/>
<dbReference type="AlphaFoldDB" id="A0A975T3J9"/>
<evidence type="ECO:0000313" key="2">
    <source>
        <dbReference type="Proteomes" id="UP000683511"/>
    </source>
</evidence>
<evidence type="ECO:0000313" key="1">
    <source>
        <dbReference type="EMBL" id="QXE21528.1"/>
    </source>
</evidence>
<organism evidence="1 2">
    <name type="scientific">Richelia sinica FACHB-800</name>
    <dbReference type="NCBI Taxonomy" id="1357546"/>
    <lineage>
        <taxon>Bacteria</taxon>
        <taxon>Bacillati</taxon>
        <taxon>Cyanobacteriota</taxon>
        <taxon>Cyanophyceae</taxon>
        <taxon>Nostocales</taxon>
        <taxon>Nostocaceae</taxon>
        <taxon>Richelia</taxon>
    </lineage>
</organism>
<dbReference type="EMBL" id="CP021056">
    <property type="protein sequence ID" value="QXE21528.1"/>
    <property type="molecule type" value="Genomic_DNA"/>
</dbReference>
<reference evidence="1" key="1">
    <citation type="submission" date="2017-04" db="EMBL/GenBank/DDBJ databases">
        <title>Genome deletions in a multicellular cyanobacterial endosymbiont for morphological adaptation in marine diatoms.</title>
        <authorList>
            <person name="Wang Y."/>
            <person name="Gao H."/>
            <person name="Li R."/>
            <person name="Xu X."/>
        </authorList>
    </citation>
    <scope>NUCLEOTIDE SEQUENCE</scope>
    <source>
        <strain evidence="1">FACHB 800</strain>
    </source>
</reference>
<gene>
    <name evidence="1" type="ORF">B6N60_00204</name>
</gene>
<accession>A0A975T3J9</accession>
<name>A0A975T3J9_9NOST</name>
<keyword evidence="2" id="KW-1185">Reference proteome</keyword>
<protein>
    <submittedName>
        <fullName evidence="1">Uncharacterized protein</fullName>
    </submittedName>
</protein>
<sequence length="37" mass="4145">MLFHAYKILFWGFTLLAAAKLDLLVKVDLGYSAISSK</sequence>
<dbReference type="Proteomes" id="UP000683511">
    <property type="component" value="Chromosome"/>
</dbReference>
<proteinExistence type="predicted"/>